<protein>
    <submittedName>
        <fullName evidence="1">Uncharacterized protein</fullName>
    </submittedName>
</protein>
<proteinExistence type="predicted"/>
<dbReference type="AlphaFoldDB" id="A0A0E9XRG0"/>
<organism evidence="1">
    <name type="scientific">Anguilla anguilla</name>
    <name type="common">European freshwater eel</name>
    <name type="synonym">Muraena anguilla</name>
    <dbReference type="NCBI Taxonomy" id="7936"/>
    <lineage>
        <taxon>Eukaryota</taxon>
        <taxon>Metazoa</taxon>
        <taxon>Chordata</taxon>
        <taxon>Craniata</taxon>
        <taxon>Vertebrata</taxon>
        <taxon>Euteleostomi</taxon>
        <taxon>Actinopterygii</taxon>
        <taxon>Neopterygii</taxon>
        <taxon>Teleostei</taxon>
        <taxon>Anguilliformes</taxon>
        <taxon>Anguillidae</taxon>
        <taxon>Anguilla</taxon>
    </lineage>
</organism>
<reference evidence="1" key="1">
    <citation type="submission" date="2014-11" db="EMBL/GenBank/DDBJ databases">
        <authorList>
            <person name="Amaro Gonzalez C."/>
        </authorList>
    </citation>
    <scope>NUCLEOTIDE SEQUENCE</scope>
</reference>
<reference evidence="1" key="2">
    <citation type="journal article" date="2015" name="Fish Shellfish Immunol.">
        <title>Early steps in the European eel (Anguilla anguilla)-Vibrio vulnificus interaction in the gills: Role of the RtxA13 toxin.</title>
        <authorList>
            <person name="Callol A."/>
            <person name="Pajuelo D."/>
            <person name="Ebbesson L."/>
            <person name="Teles M."/>
            <person name="MacKenzie S."/>
            <person name="Amaro C."/>
        </authorList>
    </citation>
    <scope>NUCLEOTIDE SEQUENCE</scope>
</reference>
<name>A0A0E9XRG0_ANGAN</name>
<evidence type="ECO:0000313" key="1">
    <source>
        <dbReference type="EMBL" id="JAI05323.1"/>
    </source>
</evidence>
<dbReference type="EMBL" id="GBXM01003255">
    <property type="protein sequence ID" value="JAI05323.1"/>
    <property type="molecule type" value="Transcribed_RNA"/>
</dbReference>
<accession>A0A0E9XRG0</accession>
<sequence>MTVVWDVITSPGVCAALAAVTLSGTIMRALKSLFPPPPEWECTWITGQELCPSTASLTQ</sequence>